<feature type="compositionally biased region" description="Low complexity" evidence="4">
    <location>
        <begin position="1475"/>
        <end position="1487"/>
    </location>
</feature>
<dbReference type="PANTHER" id="PTHR12784:SF6">
    <property type="entry name" value="NEURON NAVIGATOR 2"/>
    <property type="match status" value="1"/>
</dbReference>
<dbReference type="InterPro" id="IPR057568">
    <property type="entry name" value="CortBP2_NAV1-like_AAA_lid"/>
</dbReference>
<feature type="compositionally biased region" description="Polar residues" evidence="4">
    <location>
        <begin position="1726"/>
        <end position="1740"/>
    </location>
</feature>
<gene>
    <name evidence="7" type="primary">NAV2</name>
</gene>
<feature type="compositionally biased region" description="Polar residues" evidence="4">
    <location>
        <begin position="289"/>
        <end position="313"/>
    </location>
</feature>
<dbReference type="Gene3D" id="3.40.50.300">
    <property type="entry name" value="P-loop containing nucleotide triphosphate hydrolases"/>
    <property type="match status" value="1"/>
</dbReference>
<reference evidence="7" key="1">
    <citation type="submission" date="2025-08" db="UniProtKB">
        <authorList>
            <consortium name="RefSeq"/>
        </authorList>
    </citation>
    <scope>IDENTIFICATION</scope>
</reference>
<dbReference type="Proteomes" id="UP001652624">
    <property type="component" value="Chromosome 17"/>
</dbReference>
<feature type="compositionally biased region" description="Low complexity" evidence="4">
    <location>
        <begin position="937"/>
        <end position="983"/>
    </location>
</feature>
<feature type="compositionally biased region" description="Low complexity" evidence="4">
    <location>
        <begin position="1230"/>
        <end position="1243"/>
    </location>
</feature>
<dbReference type="Pfam" id="PF00307">
    <property type="entry name" value="CH"/>
    <property type="match status" value="1"/>
</dbReference>
<feature type="compositionally biased region" description="Low complexity" evidence="4">
    <location>
        <begin position="1532"/>
        <end position="1546"/>
    </location>
</feature>
<feature type="compositionally biased region" description="Low complexity" evidence="4">
    <location>
        <begin position="1386"/>
        <end position="1403"/>
    </location>
</feature>
<feature type="compositionally biased region" description="Low complexity" evidence="4">
    <location>
        <begin position="631"/>
        <end position="640"/>
    </location>
</feature>
<dbReference type="GeneID" id="103107139"/>
<evidence type="ECO:0000259" key="5">
    <source>
        <dbReference type="PROSITE" id="PS50021"/>
    </source>
</evidence>
<feature type="compositionally biased region" description="Polar residues" evidence="4">
    <location>
        <begin position="490"/>
        <end position="500"/>
    </location>
</feature>
<evidence type="ECO:0000313" key="6">
    <source>
        <dbReference type="Proteomes" id="UP001652624"/>
    </source>
</evidence>
<dbReference type="RefSeq" id="XP_060033009.1">
    <property type="nucleotide sequence ID" value="XM_060177026.1"/>
</dbReference>
<dbReference type="InterPro" id="IPR003593">
    <property type="entry name" value="AAA+_ATPase"/>
</dbReference>
<feature type="compositionally biased region" description="Low complexity" evidence="4">
    <location>
        <begin position="233"/>
        <end position="264"/>
    </location>
</feature>
<dbReference type="InterPro" id="IPR036872">
    <property type="entry name" value="CH_dom_sf"/>
</dbReference>
<evidence type="ECO:0000256" key="2">
    <source>
        <dbReference type="ARBA" id="ARBA00023054"/>
    </source>
</evidence>
<evidence type="ECO:0000313" key="7">
    <source>
        <dbReference type="RefSeq" id="XP_060033009.1"/>
    </source>
</evidence>
<feature type="region of interest" description="Disordered" evidence="4">
    <location>
        <begin position="1316"/>
        <end position="1341"/>
    </location>
</feature>
<dbReference type="PROSITE" id="PS50021">
    <property type="entry name" value="CH"/>
    <property type="match status" value="1"/>
</dbReference>
<feature type="compositionally biased region" description="Low complexity" evidence="4">
    <location>
        <begin position="653"/>
        <end position="676"/>
    </location>
</feature>
<dbReference type="SMART" id="SM00382">
    <property type="entry name" value="AAA"/>
    <property type="match status" value="1"/>
</dbReference>
<feature type="coiled-coil region" evidence="3">
    <location>
        <begin position="1636"/>
        <end position="1719"/>
    </location>
</feature>
<dbReference type="Pfam" id="PF25408">
    <property type="entry name" value="AAA_lid_NAV1"/>
    <property type="match status" value="1"/>
</dbReference>
<feature type="domain" description="Calponin-homology (CH)" evidence="5">
    <location>
        <begin position="82"/>
        <end position="189"/>
    </location>
</feature>
<dbReference type="Gene3D" id="1.10.418.10">
    <property type="entry name" value="Calponin-like domain"/>
    <property type="match status" value="1"/>
</dbReference>
<feature type="compositionally biased region" description="Polar residues" evidence="4">
    <location>
        <begin position="1332"/>
        <end position="1341"/>
    </location>
</feature>
<dbReference type="InterPro" id="IPR001715">
    <property type="entry name" value="CH_dom"/>
</dbReference>
<feature type="compositionally biased region" description="Polar residues" evidence="4">
    <location>
        <begin position="1822"/>
        <end position="1834"/>
    </location>
</feature>
<dbReference type="SUPFAM" id="SSF52540">
    <property type="entry name" value="P-loop containing nucleoside triphosphate hydrolases"/>
    <property type="match status" value="2"/>
</dbReference>
<keyword evidence="6" id="KW-1185">Reference proteome</keyword>
<feature type="region of interest" description="Disordered" evidence="4">
    <location>
        <begin position="1472"/>
        <end position="1553"/>
    </location>
</feature>
<feature type="compositionally biased region" description="Polar residues" evidence="4">
    <location>
        <begin position="1191"/>
        <end position="1211"/>
    </location>
</feature>
<feature type="compositionally biased region" description="Polar residues" evidence="4">
    <location>
        <begin position="677"/>
        <end position="687"/>
    </location>
</feature>
<proteinExistence type="inferred from homology"/>
<evidence type="ECO:0000256" key="4">
    <source>
        <dbReference type="SAM" id="MobiDB-lite"/>
    </source>
</evidence>
<feature type="compositionally biased region" description="Basic and acidic residues" evidence="4">
    <location>
        <begin position="505"/>
        <end position="545"/>
    </location>
</feature>
<feature type="region of interest" description="Disordered" evidence="4">
    <location>
        <begin position="233"/>
        <end position="687"/>
    </location>
</feature>
<dbReference type="InterPro" id="IPR027417">
    <property type="entry name" value="P-loop_NTPase"/>
</dbReference>
<feature type="compositionally biased region" description="Basic and acidic residues" evidence="4">
    <location>
        <begin position="1509"/>
        <end position="1518"/>
    </location>
</feature>
<dbReference type="Pfam" id="PF23092">
    <property type="entry name" value="Ubiquitin_6"/>
    <property type="match status" value="1"/>
</dbReference>
<evidence type="ECO:0000256" key="1">
    <source>
        <dbReference type="ARBA" id="ARBA00006255"/>
    </source>
</evidence>
<dbReference type="PANTHER" id="PTHR12784">
    <property type="entry name" value="STEERIN"/>
    <property type="match status" value="1"/>
</dbReference>
<feature type="compositionally biased region" description="Polar residues" evidence="4">
    <location>
        <begin position="1906"/>
        <end position="1926"/>
    </location>
</feature>
<feature type="region of interest" description="Disordered" evidence="4">
    <location>
        <begin position="1354"/>
        <end position="1410"/>
    </location>
</feature>
<feature type="region of interest" description="Disordered" evidence="4">
    <location>
        <begin position="2370"/>
        <end position="2435"/>
    </location>
</feature>
<sequence length="2435" mass="262221">MPAILVASKMKSGLPKPVHSAAPILHVPPARAGPQPCYLKLGSKVEVSKTTYPSQIPLKSQGLQESAGEGLPLQMSGSVENGFDTQIYTDWANHYLAKSGHKRLIKDLQQDVTDGVLLAQIIQVVANEKIEDINGCPKNRSQMIENIDACLNFLAAKGINIQGLSAEEIRNGNLKAILGLFFSLSRYKQQQQQPLKQHLSSTLPPAVSQVAGAPSQCQAGTPQQQVPATPQVLCQPHQPAPHQQAKAQAEMQSSASSKDSSQSKIIRFTLGQKKISRLPGPTARVSAVGSETKTRGGSTTTASNRRSQSFNNYDKSRPVASPPPAPNSHEKEPLASPASSHPGMSENAPASLESSSGSTPSNCGISSAIPQPGSATKPWRSKSISVKHSATSSMLSVKQTVPEAPRPSPEALKPAPNNQKSMLEKLKLFNSKGGSKAGEGPGSRDTSCERLEILPSFEESEEMEASGRTLSMPGPTSSSPKIALKGIAQRTFSRALTNKKNSPKGNEKEKEKQQREKEKEKNKDLTKRASVTERPDLKEGMREDLSVTAVPEMPKKSSKIASFIPKGGKLNSAKKESTAPAHSGIPKPGMKSMPTKSPSAPAPSKEGERSRSGKPSSGLPQQKPQLDGRHSSSSSSLASSEGKGPTGTTLNHSISSQTVSGSIGTTQTTGSNTASVQLPQPQQQYSHPNTATVAPFLYRSQTDTEGNVTAESGSVGVSMEPNHYTKSGQPALEELTAEDPEARRLRTVKNIADLRQNLEETMSSLRGTQVTHSTLETTFDTNVTTEISGRSILSLTGRPTPLSWRLGQSSPRLQAGDAPSMGNGYPPRANASRFINTESGRYVYSAPLRRQLASRGNSVCHVDVSDKAGDEMDLEGISMDAPGYMSDGDVLSKNIRTDDITSGYMTDGGLGLYTRRLNRLPDGMAVVRETLQRNTSLGLGDADSWDDSSSVSSGISDTIDNLSTDDINTSSSISSYANTPASSRKNLDVQTDAEKHSQVERNSLWSGDDIKRSDGGSDSGIKMEPGSKWRRNPSDVSDESDKSTSGKKNPVVSQTGSWRRGMTAQVGITVPRTKPTAPAGALKTPGTGKTDDAKVSEKGRLSPRASQVKRSPSDAGRSSGDESKKSLPGNSRTPAANANSFGFKKQSGSATGLTMITASGATVTSRSATLGKIPKSSALVGRSTGRKTSMDGAQNQDDSYLSLSSRTNLQYRSLPRPSKSTSRNGAGNRSSTSSIDSNISSKSAGLPVPKLREPSKTALGSSLPGLVNQTDKEKGISSDNESVASCNSVKINPAIQPMSSAAQTTLQPGTKYPDVASPTLRRLFGGKPTKQVPITTTENMKNSVVISNPHATLTQQGNLESPSGSGVLSSGSSSPLYSKNVDINQSPLASSPSSAHSGPSNSLTWGTNASSSSAVSKDGLGFQSVSSLHTSCESIDISLSSGGGLSHNSSTGLLSSSKDDALTPFVRTNSVKTTLSESPLSSPAASPKFCRSTLPRKQDRYTPTSQLRTQEDAKEWLRSHSAGGLQDTAANSPFSSGSSVTSPSGTRFNFSQLASPTTVTQMSLSNPTMLRTHSLSNADGQYDPYTDSRFRNSSMSLDEKSRTMSRSGSFRDGFEEVHGSSLSLVSSTSSIYSTPEEKCQSEIRKLRRELDASQEKVSALTTQLTANAHLVAAFEQSLGNMTIRLQSLTMTAEQKDSELNELRKTIELLKKQNAAAQAAINGVINTPELNCKGNGTSQSADLRIRRQHSSDSVSSINSATSHSSVGSNIESDSKKKKRKNWLRSSFKQAFGKKKSPKSASSHSDIEEMTDSSLPSSPKLPHNGSTGSTPLLRNSHSNSLISECMDSEAETVMQLRNELRDKEMKLTDIRLEALSSAHQLDQLREAMNRMQSEIEKLKAENDRLKSESQGSGCSRAPSQVSLSASPRQSLGLSQHSLNLTESTSLDMLLDDTGECSARKEGGRHVKIVVSFQEEMKWKEDSRPHLFLIGCIGVSGKTKWDVLDGVVRRLFKEYIIHVDPVSQLGLNSDSVLGYSIGEIKRSTTSETPELLPCGYLVGENTTISVAVKGLAENSLDSLVFESLIPKPILQRYVSLLVEHRRIILSGPSGTGKTYLANRLSEYMVLREGRELADGVIATFNVDHKSSKELRQYLSNLADQCTSENNASDMPLVIILDNLHHVSSLGDIFNGLLNCKDHKCPYIIGTMNQATSSTPNLQLHHNFRWVLCANHTEPVKGFLGRFLRRKLMETEISGRIRNVELVKIIDWIPKVWHHLNRFLEAHSSSDVTIGPRLFLSCPIDVDGSRVWFTDLWNYSIIPYLLEAVREGLQLYGRRAPWEDPAKWVMDTYPWAATPQQHEWPPLLQLRPEDVGFDGYSMPREGSTSKQMPPSDAEGDPLMNMLMRLQEAANYSSPQSYDSDSNSNSHHDDILDSSLESTL</sequence>
<feature type="region of interest" description="Disordered" evidence="4">
    <location>
        <begin position="937"/>
        <end position="1147"/>
    </location>
</feature>
<feature type="compositionally biased region" description="Polar residues" evidence="4">
    <location>
        <begin position="1218"/>
        <end position="1229"/>
    </location>
</feature>
<dbReference type="InterPro" id="IPR039041">
    <property type="entry name" value="Nav/unc-53"/>
</dbReference>
<dbReference type="Pfam" id="PF00004">
    <property type="entry name" value="AAA"/>
    <property type="match status" value="1"/>
</dbReference>
<feature type="region of interest" description="Disordered" evidence="4">
    <location>
        <begin position="1726"/>
        <end position="1834"/>
    </location>
</feature>
<dbReference type="SMART" id="SM00033">
    <property type="entry name" value="CH"/>
    <property type="match status" value="1"/>
</dbReference>
<dbReference type="SUPFAM" id="SSF47576">
    <property type="entry name" value="Calponin-homology domain, CH-domain"/>
    <property type="match status" value="1"/>
</dbReference>
<feature type="region of interest" description="Disordered" evidence="4">
    <location>
        <begin position="1571"/>
        <end position="1609"/>
    </location>
</feature>
<organism evidence="6 7">
    <name type="scientific">Erinaceus europaeus</name>
    <name type="common">Western European hedgehog</name>
    <dbReference type="NCBI Taxonomy" id="9365"/>
    <lineage>
        <taxon>Eukaryota</taxon>
        <taxon>Metazoa</taxon>
        <taxon>Chordata</taxon>
        <taxon>Craniata</taxon>
        <taxon>Vertebrata</taxon>
        <taxon>Euteleostomi</taxon>
        <taxon>Mammalia</taxon>
        <taxon>Eutheria</taxon>
        <taxon>Laurasiatheria</taxon>
        <taxon>Eulipotyphla</taxon>
        <taxon>Erinaceidae</taxon>
        <taxon>Erinaceinae</taxon>
        <taxon>Erinaceus</taxon>
    </lineage>
</organism>
<feature type="region of interest" description="Disordered" evidence="4">
    <location>
        <begin position="1174"/>
        <end position="1283"/>
    </location>
</feature>
<keyword evidence="2 3" id="KW-0175">Coiled coil</keyword>
<feature type="compositionally biased region" description="Polar residues" evidence="4">
    <location>
        <begin position="382"/>
        <end position="399"/>
    </location>
</feature>
<protein>
    <submittedName>
        <fullName evidence="7">Neuron navigator 2 isoform X3</fullName>
    </submittedName>
</protein>
<name>A0ABM3W8V9_ERIEU</name>
<feature type="compositionally biased region" description="Basic and acidic residues" evidence="4">
    <location>
        <begin position="1089"/>
        <end position="1100"/>
    </location>
</feature>
<evidence type="ECO:0000256" key="3">
    <source>
        <dbReference type="SAM" id="Coils"/>
    </source>
</evidence>
<feature type="compositionally biased region" description="Low complexity" evidence="4">
    <location>
        <begin position="590"/>
        <end position="604"/>
    </location>
</feature>
<dbReference type="CDD" id="cd21285">
    <property type="entry name" value="CH_NAV2"/>
    <property type="match status" value="1"/>
</dbReference>
<feature type="compositionally biased region" description="Polar residues" evidence="4">
    <location>
        <begin position="1128"/>
        <end position="1147"/>
    </location>
</feature>
<dbReference type="InterPro" id="IPR003959">
    <property type="entry name" value="ATPase_AAA_core"/>
</dbReference>
<feature type="compositionally biased region" description="Polar residues" evidence="4">
    <location>
        <begin position="1750"/>
        <end position="1770"/>
    </location>
</feature>
<comment type="similarity">
    <text evidence="1">Belongs to the Nav/unc-53 family.</text>
</comment>
<dbReference type="InterPro" id="IPR057126">
    <property type="entry name" value="NAV1-like_ubiquitin-like"/>
</dbReference>
<feature type="compositionally biased region" description="Low complexity" evidence="4">
    <location>
        <begin position="2407"/>
        <end position="2420"/>
    </location>
</feature>
<feature type="compositionally biased region" description="Polar residues" evidence="4">
    <location>
        <begin position="613"/>
        <end position="624"/>
    </location>
</feature>
<feature type="compositionally biased region" description="Low complexity" evidence="4">
    <location>
        <begin position="1361"/>
        <end position="1378"/>
    </location>
</feature>
<accession>A0ABM3W8V9</accession>
<feature type="region of interest" description="Disordered" evidence="4">
    <location>
        <begin position="1898"/>
        <end position="1926"/>
    </location>
</feature>
<feature type="compositionally biased region" description="Polar residues" evidence="4">
    <location>
        <begin position="352"/>
        <end position="369"/>
    </location>
</feature>